<reference evidence="2" key="1">
    <citation type="journal article" date="2014" name="Int. J. Syst. Evol. Microbiol.">
        <title>Complete genome sequence of Corynebacterium casei LMG S-19264T (=DSM 44701T), isolated from a smear-ripened cheese.</title>
        <authorList>
            <consortium name="US DOE Joint Genome Institute (JGI-PGF)"/>
            <person name="Walter F."/>
            <person name="Albersmeier A."/>
            <person name="Kalinowski J."/>
            <person name="Ruckert C."/>
        </authorList>
    </citation>
    <scope>NUCLEOTIDE SEQUENCE</scope>
    <source>
        <strain evidence="2">CGMCC 4.7201</strain>
    </source>
</reference>
<accession>A0A917ZSZ3</accession>
<organism evidence="2 3">
    <name type="scientific">Wenjunlia tyrosinilytica</name>
    <dbReference type="NCBI Taxonomy" id="1544741"/>
    <lineage>
        <taxon>Bacteria</taxon>
        <taxon>Bacillati</taxon>
        <taxon>Actinomycetota</taxon>
        <taxon>Actinomycetes</taxon>
        <taxon>Kitasatosporales</taxon>
        <taxon>Streptomycetaceae</taxon>
        <taxon>Wenjunlia</taxon>
    </lineage>
</organism>
<evidence type="ECO:0008006" key="4">
    <source>
        <dbReference type="Google" id="ProtNLM"/>
    </source>
</evidence>
<evidence type="ECO:0000256" key="1">
    <source>
        <dbReference type="SAM" id="MobiDB-lite"/>
    </source>
</evidence>
<feature type="compositionally biased region" description="Basic residues" evidence="1">
    <location>
        <begin position="230"/>
        <end position="241"/>
    </location>
</feature>
<dbReference type="EMBL" id="BMMS01000014">
    <property type="protein sequence ID" value="GGO89943.1"/>
    <property type="molecule type" value="Genomic_DNA"/>
</dbReference>
<keyword evidence="3" id="KW-1185">Reference proteome</keyword>
<feature type="region of interest" description="Disordered" evidence="1">
    <location>
        <begin position="74"/>
        <end position="104"/>
    </location>
</feature>
<gene>
    <name evidence="2" type="ORF">GCM10012280_34320</name>
</gene>
<reference evidence="2" key="2">
    <citation type="submission" date="2020-09" db="EMBL/GenBank/DDBJ databases">
        <authorList>
            <person name="Sun Q."/>
            <person name="Zhou Y."/>
        </authorList>
    </citation>
    <scope>NUCLEOTIDE SEQUENCE</scope>
    <source>
        <strain evidence="2">CGMCC 4.7201</strain>
    </source>
</reference>
<protein>
    <recommendedName>
        <fullName evidence="4">Adhesin</fullName>
    </recommendedName>
</protein>
<evidence type="ECO:0000313" key="2">
    <source>
        <dbReference type="EMBL" id="GGO89943.1"/>
    </source>
</evidence>
<proteinExistence type="predicted"/>
<feature type="compositionally biased region" description="Pro residues" evidence="1">
    <location>
        <begin position="198"/>
        <end position="208"/>
    </location>
</feature>
<name>A0A917ZSZ3_9ACTN</name>
<sequence length="421" mass="45041">MHSGGRINGDGVPGHCAPITGLHKEGKAMMGQHFRACRGNMAEGRACTCDEDRPAHHAKPKASHRVLFAMRQSAGGTGANDPKDQGREAAAPDRGSGTGSAVDVVSPWTSTIHDLAEFDRMYAGPPKPTSPVGDSAFSPTVREMAHRRWTCVPGTWKAASFMAVGLLLCGTGVASVRAWTSDDTAEARYEESVNRTPELPPVFSPPDPIELKPNSASRTGAQPAHESRPAKPRPHPSKNRPKPPAPRPEDNVVYAAWAGPGCADSDGVGYYERGRYSDDHRGWYTASRGGFRGGTCDGSFTAVPMSGSSTYDHSGRVFWWWHVGGRAKDCSVSVYIPSSHDGGDVAGSPTHYVVLNGDPAKDDGFEVDQVANRGRVVHVGTWPVRHGRMAVVLLDRGRDWTGGRSTYAHHAAGPIQVVCHS</sequence>
<feature type="compositionally biased region" description="Basic and acidic residues" evidence="1">
    <location>
        <begin position="81"/>
        <end position="91"/>
    </location>
</feature>
<comment type="caution">
    <text evidence="2">The sequence shown here is derived from an EMBL/GenBank/DDBJ whole genome shotgun (WGS) entry which is preliminary data.</text>
</comment>
<dbReference type="AlphaFoldDB" id="A0A917ZSZ3"/>
<feature type="region of interest" description="Disordered" evidence="1">
    <location>
        <begin position="188"/>
        <end position="251"/>
    </location>
</feature>
<evidence type="ECO:0000313" key="3">
    <source>
        <dbReference type="Proteomes" id="UP000641932"/>
    </source>
</evidence>
<dbReference type="Proteomes" id="UP000641932">
    <property type="component" value="Unassembled WGS sequence"/>
</dbReference>